<dbReference type="Proteomes" id="UP001432027">
    <property type="component" value="Unassembled WGS sequence"/>
</dbReference>
<dbReference type="EMBL" id="BTSX01000002">
    <property type="protein sequence ID" value="GMS83241.1"/>
    <property type="molecule type" value="Genomic_DNA"/>
</dbReference>
<proteinExistence type="predicted"/>
<name>A0AAV5SUN5_9BILA</name>
<evidence type="ECO:0008006" key="3">
    <source>
        <dbReference type="Google" id="ProtNLM"/>
    </source>
</evidence>
<evidence type="ECO:0000313" key="2">
    <source>
        <dbReference type="Proteomes" id="UP001432027"/>
    </source>
</evidence>
<comment type="caution">
    <text evidence="1">The sequence shown here is derived from an EMBL/GenBank/DDBJ whole genome shotgun (WGS) entry which is preliminary data.</text>
</comment>
<dbReference type="SUPFAM" id="SSF53474">
    <property type="entry name" value="alpha/beta-Hydrolases"/>
    <property type="match status" value="1"/>
</dbReference>
<protein>
    <recommendedName>
        <fullName evidence="3">Transmembrane protein 53</fullName>
    </recommendedName>
</protein>
<evidence type="ECO:0000313" key="1">
    <source>
        <dbReference type="EMBL" id="GMS83241.1"/>
    </source>
</evidence>
<dbReference type="AlphaFoldDB" id="A0AAV5SUN5"/>
<organism evidence="1 2">
    <name type="scientific">Pristionchus entomophagus</name>
    <dbReference type="NCBI Taxonomy" id="358040"/>
    <lineage>
        <taxon>Eukaryota</taxon>
        <taxon>Metazoa</taxon>
        <taxon>Ecdysozoa</taxon>
        <taxon>Nematoda</taxon>
        <taxon>Chromadorea</taxon>
        <taxon>Rhabditida</taxon>
        <taxon>Rhabditina</taxon>
        <taxon>Diplogasteromorpha</taxon>
        <taxon>Diplogasteroidea</taxon>
        <taxon>Neodiplogasteridae</taxon>
        <taxon>Pristionchus</taxon>
    </lineage>
</organism>
<gene>
    <name evidence="1" type="ORF">PENTCL1PPCAC_5416</name>
</gene>
<dbReference type="InterPro" id="IPR029058">
    <property type="entry name" value="AB_hydrolase_fold"/>
</dbReference>
<dbReference type="Gene3D" id="3.40.50.1820">
    <property type="entry name" value="alpha/beta hydrolase"/>
    <property type="match status" value="1"/>
</dbReference>
<dbReference type="PANTHER" id="PTHR12265:SF41">
    <property type="entry name" value="TRANSMEMBRANE PROTEIN 53"/>
    <property type="match status" value="1"/>
</dbReference>
<sequence>MYYLDDDSLDLLPWLRPHPHSSHSRPFLPIPRPPFALKPGSASRIVSGSLRLLATAAGSTLRQLDSASTALYTATLTAMVASREKKRKSRGCIGGGGHGDKRNRKMQVEDVKYSTPGAKGVTVILFGWAGCKDRYLAKYAAIYEQAGYTTIRYTMPIVQVRGYFSYKLFAKQFYERVFADGSLKPAQVMWHVFSMNGCSMWTGLWGLLIKLKREDIITASKGVIFDSSPAFVRPDQSARAISMSSLPAPEFNAAVRETYRAALLLYFASHHAVVWLRSHVESRVWEKNFSYCHLQEMDIPKNALFIYSDADEICSAESIEKIIDQQAAKDGTEVHALKLPASPHCAHLRTHPETYTTACLRFVAEQDAGETAPPPPLTDPAYRLVTAPAREKPAPAPVATADLAPALADLSLQPVQQPQPVVAAI</sequence>
<reference evidence="1" key="1">
    <citation type="submission" date="2023-10" db="EMBL/GenBank/DDBJ databases">
        <title>Genome assembly of Pristionchus species.</title>
        <authorList>
            <person name="Yoshida K."/>
            <person name="Sommer R.J."/>
        </authorList>
    </citation>
    <scope>NUCLEOTIDE SEQUENCE</scope>
    <source>
        <strain evidence="1">RS0144</strain>
    </source>
</reference>
<dbReference type="Pfam" id="PF05705">
    <property type="entry name" value="DUF829"/>
    <property type="match status" value="1"/>
</dbReference>
<dbReference type="PANTHER" id="PTHR12265">
    <property type="entry name" value="TRANSMEMBRANE PROTEIN 53"/>
    <property type="match status" value="1"/>
</dbReference>
<accession>A0AAV5SUN5</accession>
<keyword evidence="2" id="KW-1185">Reference proteome</keyword>
<dbReference type="InterPro" id="IPR008547">
    <property type="entry name" value="DUF829_TMEM53"/>
</dbReference>